<evidence type="ECO:0000256" key="3">
    <source>
        <dbReference type="ARBA" id="ARBA00023274"/>
    </source>
</evidence>
<evidence type="ECO:0000256" key="2">
    <source>
        <dbReference type="ARBA" id="ARBA00022980"/>
    </source>
</evidence>
<dbReference type="InterPro" id="IPR011332">
    <property type="entry name" value="Ribosomal_zn-bd"/>
</dbReference>
<feature type="compositionally biased region" description="Basic residues" evidence="4">
    <location>
        <begin position="1"/>
        <end position="15"/>
    </location>
</feature>
<feature type="region of interest" description="Disordered" evidence="4">
    <location>
        <begin position="1"/>
        <end position="20"/>
    </location>
</feature>
<dbReference type="Pfam" id="PF01783">
    <property type="entry name" value="Ribosomal_L32p"/>
    <property type="match status" value="1"/>
</dbReference>
<keyword evidence="2 5" id="KW-0689">Ribosomal protein</keyword>
<evidence type="ECO:0000256" key="4">
    <source>
        <dbReference type="SAM" id="MobiDB-lite"/>
    </source>
</evidence>
<dbReference type="SUPFAM" id="SSF57829">
    <property type="entry name" value="Zn-binding ribosomal proteins"/>
    <property type="match status" value="1"/>
</dbReference>
<dbReference type="AlphaFoldDB" id="A0A0W8E323"/>
<accession>A0A0W8E323</accession>
<evidence type="ECO:0000256" key="1">
    <source>
        <dbReference type="ARBA" id="ARBA00008560"/>
    </source>
</evidence>
<organism evidence="5">
    <name type="scientific">hydrocarbon metagenome</name>
    <dbReference type="NCBI Taxonomy" id="938273"/>
    <lineage>
        <taxon>unclassified sequences</taxon>
        <taxon>metagenomes</taxon>
        <taxon>ecological metagenomes</taxon>
    </lineage>
</organism>
<name>A0A0W8E323_9ZZZZ</name>
<dbReference type="InterPro" id="IPR044957">
    <property type="entry name" value="Ribosomal_bL32_bact"/>
</dbReference>
<comment type="similarity">
    <text evidence="1">Belongs to the bacterial ribosomal protein bL32 family.</text>
</comment>
<dbReference type="NCBIfam" id="TIGR01031">
    <property type="entry name" value="rpmF_bact"/>
    <property type="match status" value="1"/>
</dbReference>
<protein>
    <submittedName>
        <fullName evidence="5">Lsu ribosomal protein l32p</fullName>
    </submittedName>
</protein>
<dbReference type="HAMAP" id="MF_00340">
    <property type="entry name" value="Ribosomal_bL32"/>
    <property type="match status" value="1"/>
</dbReference>
<gene>
    <name evidence="5" type="ORF">ASZ90_019540</name>
</gene>
<dbReference type="PANTHER" id="PTHR35534:SF1">
    <property type="entry name" value="LARGE RIBOSOMAL SUBUNIT PROTEIN BL32"/>
    <property type="match status" value="1"/>
</dbReference>
<evidence type="ECO:0000313" key="5">
    <source>
        <dbReference type="EMBL" id="KUG03079.1"/>
    </source>
</evidence>
<proteinExistence type="inferred from homology"/>
<dbReference type="PANTHER" id="PTHR35534">
    <property type="entry name" value="50S RIBOSOMAL PROTEIN L32"/>
    <property type="match status" value="1"/>
</dbReference>
<dbReference type="EMBL" id="LNQE01001895">
    <property type="protein sequence ID" value="KUG03079.1"/>
    <property type="molecule type" value="Genomic_DNA"/>
</dbReference>
<reference evidence="5" key="1">
    <citation type="journal article" date="2015" name="Proc. Natl. Acad. Sci. U.S.A.">
        <title>Networks of energetic and metabolic interactions define dynamics in microbial communities.</title>
        <authorList>
            <person name="Embree M."/>
            <person name="Liu J.K."/>
            <person name="Al-Bassam M.M."/>
            <person name="Zengler K."/>
        </authorList>
    </citation>
    <scope>NUCLEOTIDE SEQUENCE</scope>
</reference>
<dbReference type="GO" id="GO:0003735">
    <property type="term" value="F:structural constituent of ribosome"/>
    <property type="evidence" value="ECO:0007669"/>
    <property type="project" value="InterPro"/>
</dbReference>
<dbReference type="GO" id="GO:0015934">
    <property type="term" value="C:large ribosomal subunit"/>
    <property type="evidence" value="ECO:0007669"/>
    <property type="project" value="InterPro"/>
</dbReference>
<comment type="caution">
    <text evidence="5">The sequence shown here is derived from an EMBL/GenBank/DDBJ whole genome shotgun (WGS) entry which is preliminary data.</text>
</comment>
<dbReference type="InterPro" id="IPR002677">
    <property type="entry name" value="Ribosomal_bL32"/>
</dbReference>
<sequence>MGVPKRRHSKSRSNKRASEWRKIDKPGLVECPQCKELKLPHHACLSCGYYKGKSVM</sequence>
<keyword evidence="3" id="KW-0687">Ribonucleoprotein</keyword>
<dbReference type="GO" id="GO:0006412">
    <property type="term" value="P:translation"/>
    <property type="evidence" value="ECO:0007669"/>
    <property type="project" value="InterPro"/>
</dbReference>